<name>A0AA97NUV7_PYRO3</name>
<gene>
    <name evidence="3" type="ORF">OOU_Y34scaffold00648g19</name>
</gene>
<feature type="region of interest" description="Disordered" evidence="1">
    <location>
        <begin position="76"/>
        <end position="99"/>
    </location>
</feature>
<keyword evidence="2" id="KW-0472">Membrane</keyword>
<feature type="transmembrane region" description="Helical" evidence="2">
    <location>
        <begin position="25"/>
        <end position="44"/>
    </location>
</feature>
<keyword evidence="2" id="KW-0812">Transmembrane</keyword>
<feature type="compositionally biased region" description="Basic and acidic residues" evidence="1">
    <location>
        <begin position="90"/>
        <end position="99"/>
    </location>
</feature>
<organism evidence="3">
    <name type="scientific">Pyricularia oryzae (strain Y34)</name>
    <name type="common">Rice blast fungus</name>
    <name type="synonym">Magnaporthe oryzae</name>
    <dbReference type="NCBI Taxonomy" id="1143189"/>
    <lineage>
        <taxon>Eukaryota</taxon>
        <taxon>Fungi</taxon>
        <taxon>Dikarya</taxon>
        <taxon>Ascomycota</taxon>
        <taxon>Pezizomycotina</taxon>
        <taxon>Sordariomycetes</taxon>
        <taxon>Sordariomycetidae</taxon>
        <taxon>Magnaporthales</taxon>
        <taxon>Pyriculariaceae</taxon>
        <taxon>Pyricularia</taxon>
    </lineage>
</organism>
<protein>
    <submittedName>
        <fullName evidence="3">Uncharacterized protein</fullName>
    </submittedName>
</protein>
<dbReference type="Proteomes" id="UP000011086">
    <property type="component" value="Unassembled WGS sequence"/>
</dbReference>
<accession>A0AA97NUV7</accession>
<keyword evidence="2" id="KW-1133">Transmembrane helix</keyword>
<evidence type="ECO:0000313" key="3">
    <source>
        <dbReference type="EMBL" id="ELQ36672.1"/>
    </source>
</evidence>
<dbReference type="SMR" id="A0AA97NUV7"/>
<evidence type="ECO:0000256" key="1">
    <source>
        <dbReference type="SAM" id="MobiDB-lite"/>
    </source>
</evidence>
<evidence type="ECO:0000256" key="2">
    <source>
        <dbReference type="SAM" id="Phobius"/>
    </source>
</evidence>
<reference evidence="3" key="1">
    <citation type="journal article" date="2012" name="PLoS Genet.">
        <title>Comparative analysis of the genomes of two field isolates of the rice blast fungus Magnaporthe oryzae.</title>
        <authorList>
            <person name="Xue M."/>
            <person name="Yang J."/>
            <person name="Li Z."/>
            <person name="Hu S."/>
            <person name="Yao N."/>
            <person name="Dean R.A."/>
            <person name="Zhao W."/>
            <person name="Shen M."/>
            <person name="Zhang H."/>
            <person name="Li C."/>
            <person name="Liu L."/>
            <person name="Cao L."/>
            <person name="Xu X."/>
            <person name="Xing Y."/>
            <person name="Hsiang T."/>
            <person name="Zhang Z."/>
            <person name="Xu J.R."/>
            <person name="Peng Y.L."/>
        </authorList>
    </citation>
    <scope>NUCLEOTIDE SEQUENCE</scope>
    <source>
        <strain evidence="3">Y34</strain>
    </source>
</reference>
<proteinExistence type="predicted"/>
<dbReference type="AlphaFoldDB" id="A0AA97NUV7"/>
<sequence>MLHGQSLSNWAFLSYADLQSRPCDVFYFIFIQFFFFLFLIELHAGELIPKCVLRAAAQSQNLEEWRRTKFDSSSLLEIGRPCRPPMPVAEKTDAKSTKKVDLYSKEKQSRFQGEKKMTG</sequence>
<dbReference type="EMBL" id="JH793946">
    <property type="protein sequence ID" value="ELQ36672.1"/>
    <property type="molecule type" value="Genomic_DNA"/>
</dbReference>